<reference evidence="6" key="1">
    <citation type="journal article" date="2014" name="Int. J. Syst. Evol. Microbiol.">
        <title>Complete genome sequence of Corynebacterium casei LMG S-19264T (=DSM 44701T), isolated from a smear-ripened cheese.</title>
        <authorList>
            <consortium name="US DOE Joint Genome Institute (JGI-PGF)"/>
            <person name="Walter F."/>
            <person name="Albersmeier A."/>
            <person name="Kalinowski J."/>
            <person name="Ruckert C."/>
        </authorList>
    </citation>
    <scope>NUCLEOTIDE SEQUENCE</scope>
    <source>
        <strain evidence="6">CGMCC 1.15794</strain>
    </source>
</reference>
<dbReference type="EMBL" id="BMJY01000007">
    <property type="protein sequence ID" value="GGH44799.1"/>
    <property type="molecule type" value="Genomic_DNA"/>
</dbReference>
<dbReference type="InterPro" id="IPR044086">
    <property type="entry name" value="LUC3-like"/>
</dbReference>
<evidence type="ECO:0000256" key="1">
    <source>
        <dbReference type="ARBA" id="ARBA00009986"/>
    </source>
</evidence>
<comment type="similarity">
    <text evidence="1 4">Belongs to the aldehyde dehydrogenase family.</text>
</comment>
<evidence type="ECO:0000256" key="3">
    <source>
        <dbReference type="PROSITE-ProRule" id="PRU10007"/>
    </source>
</evidence>
<evidence type="ECO:0000313" key="7">
    <source>
        <dbReference type="Proteomes" id="UP000657592"/>
    </source>
</evidence>
<protein>
    <submittedName>
        <fullName evidence="6">Aldehyde dehydrogenase</fullName>
    </submittedName>
</protein>
<dbReference type="RefSeq" id="WP_188756113.1">
    <property type="nucleotide sequence ID" value="NZ_BMJY01000007.1"/>
</dbReference>
<dbReference type="PROSITE" id="PS00070">
    <property type="entry name" value="ALDEHYDE_DEHYDR_CYS"/>
    <property type="match status" value="1"/>
</dbReference>
<sequence>MTTTTTEATGPQGGAGSLLEAVSVRPEEGRPIPDAATGETIGYAPVHTVDDLEAAIATARAAQPAWAQLGHAERSRLLHLAADEVEAHAEELAQIIAREQGKPLAGLGARFEAGGCAVWIRSAADTPLEPEVLFEAEGTRSELRYDPLGVVAAIGPWNWPALIAMWQIAPALRMGNTVVAKPSEYTPLSVLAVIELINRHLPEGVLNAVSGDREVGAAIAAHPDVDKVMFTGSTRTGREIVKASAHNLARLTLELGGNDPGIVLPGADVPALAEKLFWGAFINTGQTCAALKRLYVHESQYDEVVEALAGIAQQLPMGPGVDESSALGPLTTDQQFEIVSRLVDDARSRGARVVTGGEPASELGPRFYRATIVADIDDDAPLVAEEQFGPVLPVVKYSDVDDAVARANASEQGLGASVWGDPEEALAVADRIQSGTVWINQHGSLNPVVPFGGTKASGYGLEFGAHGLKAVAAPKVVTV</sequence>
<dbReference type="Proteomes" id="UP000657592">
    <property type="component" value="Unassembled WGS sequence"/>
</dbReference>
<keyword evidence="2 4" id="KW-0560">Oxidoreductase</keyword>
<dbReference type="SUPFAM" id="SSF53720">
    <property type="entry name" value="ALDH-like"/>
    <property type="match status" value="1"/>
</dbReference>
<organism evidence="6 7">
    <name type="scientific">Microbacterium album</name>
    <dbReference type="NCBI Taxonomy" id="2053191"/>
    <lineage>
        <taxon>Bacteria</taxon>
        <taxon>Bacillati</taxon>
        <taxon>Actinomycetota</taxon>
        <taxon>Actinomycetes</taxon>
        <taxon>Micrococcales</taxon>
        <taxon>Microbacteriaceae</taxon>
        <taxon>Microbacterium</taxon>
    </lineage>
</organism>
<name>A0A917IGS2_9MICO</name>
<dbReference type="PROSITE" id="PS00687">
    <property type="entry name" value="ALDEHYDE_DEHYDR_GLU"/>
    <property type="match status" value="1"/>
</dbReference>
<gene>
    <name evidence="6" type="ORF">GCM10010921_19730</name>
</gene>
<dbReference type="CDD" id="cd07106">
    <property type="entry name" value="ALDH_AldA-AAD23400"/>
    <property type="match status" value="1"/>
</dbReference>
<dbReference type="AlphaFoldDB" id="A0A917IGS2"/>
<evidence type="ECO:0000256" key="2">
    <source>
        <dbReference type="ARBA" id="ARBA00023002"/>
    </source>
</evidence>
<dbReference type="Gene3D" id="3.40.309.10">
    <property type="entry name" value="Aldehyde Dehydrogenase, Chain A, domain 2"/>
    <property type="match status" value="1"/>
</dbReference>
<reference evidence="6" key="2">
    <citation type="submission" date="2020-09" db="EMBL/GenBank/DDBJ databases">
        <authorList>
            <person name="Sun Q."/>
            <person name="Zhou Y."/>
        </authorList>
    </citation>
    <scope>NUCLEOTIDE SEQUENCE</scope>
    <source>
        <strain evidence="6">CGMCC 1.15794</strain>
    </source>
</reference>
<evidence type="ECO:0000259" key="5">
    <source>
        <dbReference type="Pfam" id="PF00171"/>
    </source>
</evidence>
<dbReference type="InterPro" id="IPR016162">
    <property type="entry name" value="Ald_DH_N"/>
</dbReference>
<evidence type="ECO:0000313" key="6">
    <source>
        <dbReference type="EMBL" id="GGH44799.1"/>
    </source>
</evidence>
<dbReference type="GO" id="GO:0016620">
    <property type="term" value="F:oxidoreductase activity, acting on the aldehyde or oxo group of donors, NAD or NADP as acceptor"/>
    <property type="evidence" value="ECO:0007669"/>
    <property type="project" value="InterPro"/>
</dbReference>
<dbReference type="InterPro" id="IPR016163">
    <property type="entry name" value="Ald_DH_C"/>
</dbReference>
<dbReference type="PANTHER" id="PTHR11699">
    <property type="entry name" value="ALDEHYDE DEHYDROGENASE-RELATED"/>
    <property type="match status" value="1"/>
</dbReference>
<dbReference type="InterPro" id="IPR029510">
    <property type="entry name" value="Ald_DH_CS_GLU"/>
</dbReference>
<feature type="active site" evidence="3">
    <location>
        <position position="254"/>
    </location>
</feature>
<keyword evidence="7" id="KW-1185">Reference proteome</keyword>
<evidence type="ECO:0000256" key="4">
    <source>
        <dbReference type="RuleBase" id="RU003345"/>
    </source>
</evidence>
<comment type="caution">
    <text evidence="6">The sequence shown here is derived from an EMBL/GenBank/DDBJ whole genome shotgun (WGS) entry which is preliminary data.</text>
</comment>
<dbReference type="Gene3D" id="3.40.605.10">
    <property type="entry name" value="Aldehyde Dehydrogenase, Chain A, domain 1"/>
    <property type="match status" value="1"/>
</dbReference>
<dbReference type="Pfam" id="PF00171">
    <property type="entry name" value="Aldedh"/>
    <property type="match status" value="1"/>
</dbReference>
<feature type="domain" description="Aldehyde dehydrogenase" evidence="5">
    <location>
        <begin position="34"/>
        <end position="477"/>
    </location>
</feature>
<accession>A0A917IGS2</accession>
<dbReference type="FunFam" id="3.40.605.10:FF:000007">
    <property type="entry name" value="NAD/NADP-dependent betaine aldehyde dehydrogenase"/>
    <property type="match status" value="1"/>
</dbReference>
<dbReference type="InterPro" id="IPR016160">
    <property type="entry name" value="Ald_DH_CS_CYS"/>
</dbReference>
<dbReference type="InterPro" id="IPR015590">
    <property type="entry name" value="Aldehyde_DH_dom"/>
</dbReference>
<dbReference type="InterPro" id="IPR016161">
    <property type="entry name" value="Ald_DH/histidinol_DH"/>
</dbReference>
<proteinExistence type="inferred from homology"/>